<comment type="caution">
    <text evidence="9">The sequence shown here is derived from an EMBL/GenBank/DDBJ whole genome shotgun (WGS) entry which is preliminary data.</text>
</comment>
<feature type="compositionally biased region" description="Basic and acidic residues" evidence="6">
    <location>
        <begin position="226"/>
        <end position="238"/>
    </location>
</feature>
<feature type="compositionally biased region" description="Pro residues" evidence="6">
    <location>
        <begin position="267"/>
        <end position="276"/>
    </location>
</feature>
<evidence type="ECO:0000313" key="9">
    <source>
        <dbReference type="EMBL" id="KAK9974859.1"/>
    </source>
</evidence>
<feature type="compositionally biased region" description="Low complexity" evidence="6">
    <location>
        <begin position="345"/>
        <end position="362"/>
    </location>
</feature>
<name>A0AAW2AMF0_CULAL</name>
<feature type="region of interest" description="Disordered" evidence="6">
    <location>
        <begin position="189"/>
        <end position="401"/>
    </location>
</feature>
<feature type="domain" description="EMI" evidence="8">
    <location>
        <begin position="54"/>
        <end position="127"/>
    </location>
</feature>
<dbReference type="Proteomes" id="UP001479290">
    <property type="component" value="Unassembled WGS sequence"/>
</dbReference>
<dbReference type="PANTHER" id="PTHR15427:SF23">
    <property type="entry name" value="EMI DOMAIN-CONTAINING PROTEIN 1"/>
    <property type="match status" value="1"/>
</dbReference>
<keyword evidence="5" id="KW-1015">Disulfide bond</keyword>
<dbReference type="Pfam" id="PF07546">
    <property type="entry name" value="EMI"/>
    <property type="match status" value="1"/>
</dbReference>
<dbReference type="InterPro" id="IPR008160">
    <property type="entry name" value="Collagen"/>
</dbReference>
<comment type="subcellular location">
    <subcellularLocation>
        <location evidence="1">Secreted</location>
        <location evidence="1">Extracellular space</location>
        <location evidence="1">Extracellular matrix</location>
    </subcellularLocation>
</comment>
<organism evidence="9 10">
    <name type="scientific">Culter alburnus</name>
    <name type="common">Topmouth culter</name>
    <dbReference type="NCBI Taxonomy" id="194366"/>
    <lineage>
        <taxon>Eukaryota</taxon>
        <taxon>Metazoa</taxon>
        <taxon>Chordata</taxon>
        <taxon>Craniata</taxon>
        <taxon>Vertebrata</taxon>
        <taxon>Euteleostomi</taxon>
        <taxon>Actinopterygii</taxon>
        <taxon>Neopterygii</taxon>
        <taxon>Teleostei</taxon>
        <taxon>Ostariophysi</taxon>
        <taxon>Cypriniformes</taxon>
        <taxon>Xenocyprididae</taxon>
        <taxon>Xenocypridinae</taxon>
        <taxon>Culter</taxon>
    </lineage>
</organism>
<evidence type="ECO:0000256" key="2">
    <source>
        <dbReference type="ARBA" id="ARBA00022525"/>
    </source>
</evidence>
<dbReference type="Pfam" id="PF01391">
    <property type="entry name" value="Collagen"/>
    <property type="match status" value="2"/>
</dbReference>
<keyword evidence="10" id="KW-1185">Reference proteome</keyword>
<protein>
    <recommendedName>
        <fullName evidence="8">EMI domain-containing protein</fullName>
    </recommendedName>
</protein>
<evidence type="ECO:0000256" key="5">
    <source>
        <dbReference type="ARBA" id="ARBA00023157"/>
    </source>
</evidence>
<feature type="signal peptide" evidence="7">
    <location>
        <begin position="1"/>
        <end position="33"/>
    </location>
</feature>
<keyword evidence="4 7" id="KW-0732">Signal</keyword>
<evidence type="ECO:0000256" key="4">
    <source>
        <dbReference type="ARBA" id="ARBA00022729"/>
    </source>
</evidence>
<dbReference type="GO" id="GO:0005576">
    <property type="term" value="C:extracellular region"/>
    <property type="evidence" value="ECO:0007669"/>
    <property type="project" value="UniProtKB-SubCell"/>
</dbReference>
<evidence type="ECO:0000256" key="6">
    <source>
        <dbReference type="SAM" id="MobiDB-lite"/>
    </source>
</evidence>
<dbReference type="AlphaFoldDB" id="A0AAW2AMF0"/>
<feature type="compositionally biased region" description="Low complexity" evidence="6">
    <location>
        <begin position="206"/>
        <end position="223"/>
    </location>
</feature>
<feature type="compositionally biased region" description="Pro residues" evidence="6">
    <location>
        <begin position="283"/>
        <end position="295"/>
    </location>
</feature>
<dbReference type="EMBL" id="JAWDJR010000005">
    <property type="protein sequence ID" value="KAK9974859.1"/>
    <property type="molecule type" value="Genomic_DNA"/>
</dbReference>
<accession>A0AAW2AMF0</accession>
<gene>
    <name evidence="9" type="ORF">ABG768_022927</name>
</gene>
<sequence length="472" mass="49095">MGAHDGRSVSAVHRSSFLLWTLLLILWLTCVQGTWGPGVYKYQTGTALHKDLSKRNWCPQTVTKTVTCQVQNGTTLQRVYQTCRWPQGCNGGSYRTVVRPSYKVVYRTITSLEWKCCPGYSGSQCEEGSSSNLVAQEAVRKQATFLKHAAKTGEQVSNCLNCSRITALTDRVSSLEAKVQLLTIPASNSHRQTELKNEHDSSSLMGAPPAKGAPGAQGPAGPQGERGQDGLPGKDGKPGSRGLPGPKGEAGTRGPSGAPGSKGTAGPPGPQGPPGLPGERGLPGPPGPPGPPAPVPEQDAGLKKDSLLHNNFPDLRVTPPHGPPGPPGPTGPPGPIGPSGPPGPMGQSGKPGVPGLQGPVGPKGERGERGPLGYPGERGFKGETGEPGPKGEPGEKGLPGDGIHQIREALKILAERVLILETMIGIHEPDVGSGDGLFGTPSPDVYRIKRARMSSLRVNSPLITAETKVRGK</sequence>
<keyword evidence="2" id="KW-0964">Secreted</keyword>
<dbReference type="PANTHER" id="PTHR15427">
    <property type="entry name" value="EMILIN ELASTIN MICROFIBRIL INTERFACE-LOCATED PROTEIN ELASTIN MICROFIBRIL INTERFACER"/>
    <property type="match status" value="1"/>
</dbReference>
<evidence type="ECO:0000256" key="3">
    <source>
        <dbReference type="ARBA" id="ARBA00022530"/>
    </source>
</evidence>
<feature type="compositionally biased region" description="Basic and acidic residues" evidence="6">
    <location>
        <begin position="191"/>
        <end position="201"/>
    </location>
</feature>
<evidence type="ECO:0000313" key="10">
    <source>
        <dbReference type="Proteomes" id="UP001479290"/>
    </source>
</evidence>
<dbReference type="PROSITE" id="PS51041">
    <property type="entry name" value="EMI"/>
    <property type="match status" value="1"/>
</dbReference>
<proteinExistence type="predicted"/>
<feature type="compositionally biased region" description="Pro residues" evidence="6">
    <location>
        <begin position="320"/>
        <end position="344"/>
    </location>
</feature>
<evidence type="ECO:0000256" key="1">
    <source>
        <dbReference type="ARBA" id="ARBA00004498"/>
    </source>
</evidence>
<keyword evidence="3" id="KW-0272">Extracellular matrix</keyword>
<evidence type="ECO:0000256" key="7">
    <source>
        <dbReference type="SAM" id="SignalP"/>
    </source>
</evidence>
<dbReference type="InterPro" id="IPR050392">
    <property type="entry name" value="Collagen/C1q_domain"/>
</dbReference>
<dbReference type="InterPro" id="IPR011489">
    <property type="entry name" value="EMI_domain"/>
</dbReference>
<evidence type="ECO:0000259" key="8">
    <source>
        <dbReference type="PROSITE" id="PS51041"/>
    </source>
</evidence>
<reference evidence="9 10" key="1">
    <citation type="submission" date="2024-05" db="EMBL/GenBank/DDBJ databases">
        <title>A high-quality chromosomal-level genome assembly of Topmouth culter (Culter alburnus).</title>
        <authorList>
            <person name="Zhao H."/>
        </authorList>
    </citation>
    <scope>NUCLEOTIDE SEQUENCE [LARGE SCALE GENOMIC DNA]</scope>
    <source>
        <strain evidence="9">CATC2023</strain>
        <tissue evidence="9">Muscle</tissue>
    </source>
</reference>
<feature type="chain" id="PRO_5043430360" description="EMI domain-containing protein" evidence="7">
    <location>
        <begin position="34"/>
        <end position="472"/>
    </location>
</feature>